<dbReference type="AlphaFoldDB" id="A0A059A5V8"/>
<reference evidence="1" key="1">
    <citation type="submission" date="2013-07" db="EMBL/GenBank/DDBJ databases">
        <title>The genome of Eucalyptus grandis.</title>
        <authorList>
            <person name="Schmutz J."/>
            <person name="Hayes R."/>
            <person name="Myburg A."/>
            <person name="Tuskan G."/>
            <person name="Grattapaglia D."/>
            <person name="Rokhsar D.S."/>
        </authorList>
    </citation>
    <scope>NUCLEOTIDE SEQUENCE</scope>
    <source>
        <tissue evidence="1">Leaf extractions</tissue>
    </source>
</reference>
<gene>
    <name evidence="1" type="ORF">EUGRSUZ_K02722</name>
</gene>
<organism evidence="1">
    <name type="scientific">Eucalyptus grandis</name>
    <name type="common">Flooded gum</name>
    <dbReference type="NCBI Taxonomy" id="71139"/>
    <lineage>
        <taxon>Eukaryota</taxon>
        <taxon>Viridiplantae</taxon>
        <taxon>Streptophyta</taxon>
        <taxon>Embryophyta</taxon>
        <taxon>Tracheophyta</taxon>
        <taxon>Spermatophyta</taxon>
        <taxon>Magnoliopsida</taxon>
        <taxon>eudicotyledons</taxon>
        <taxon>Gunneridae</taxon>
        <taxon>Pentapetalae</taxon>
        <taxon>rosids</taxon>
        <taxon>malvids</taxon>
        <taxon>Myrtales</taxon>
        <taxon>Myrtaceae</taxon>
        <taxon>Myrtoideae</taxon>
        <taxon>Eucalypteae</taxon>
        <taxon>Eucalyptus</taxon>
    </lineage>
</organism>
<proteinExistence type="predicted"/>
<dbReference type="Gramene" id="KCW49124">
    <property type="protein sequence ID" value="KCW49124"/>
    <property type="gene ID" value="EUGRSUZ_K02722"/>
</dbReference>
<dbReference type="InParanoid" id="A0A059A5V8"/>
<dbReference type="EMBL" id="KK198763">
    <property type="protein sequence ID" value="KCW49124.1"/>
    <property type="molecule type" value="Genomic_DNA"/>
</dbReference>
<accession>A0A059A5V8</accession>
<protein>
    <submittedName>
        <fullName evidence="1">Uncharacterized protein</fullName>
    </submittedName>
</protein>
<evidence type="ECO:0000313" key="1">
    <source>
        <dbReference type="EMBL" id="KCW49124.1"/>
    </source>
</evidence>
<name>A0A059A5V8_EUCGR</name>
<sequence length="82" mass="9316">MLLQCPHAFSYLKSDAKTELRLKEETKWGQGVGSYVNVVQNHPPICQNFSLRAMSLLPFFSPFPHKYITTNICVTGLAIKFL</sequence>